<evidence type="ECO:0000313" key="2">
    <source>
        <dbReference type="Proteomes" id="UP000451471"/>
    </source>
</evidence>
<dbReference type="AlphaFoldDB" id="A0A6B0GQ79"/>
<sequence>MSEWKFEDGDLIRETEQQFAPGGIAVEKAEYAVTHLLSEPDGTRYYHVEATDSGEGSLYRAKTLELNYEVSPRE</sequence>
<reference evidence="1 2" key="1">
    <citation type="submission" date="2019-12" db="EMBL/GenBank/DDBJ databases">
        <title>Halocatena pleomorpha gen. nov. sp. nov., an extremely halophilic archaeon of family Halobacteriaceae isolated from saltpan soil.</title>
        <authorList>
            <person name="Pal Y."/>
            <person name="Verma A."/>
            <person name="Krishnamurthi S."/>
            <person name="Kumar P."/>
        </authorList>
    </citation>
    <scope>NUCLEOTIDE SEQUENCE [LARGE SCALE GENOMIC DNA]</scope>
    <source>
        <strain evidence="1 2">JCM 16495</strain>
    </source>
</reference>
<dbReference type="EMBL" id="WSZK01000033">
    <property type="protein sequence ID" value="MWG36221.1"/>
    <property type="molecule type" value="Genomic_DNA"/>
</dbReference>
<accession>A0A6B0GQ79</accession>
<proteinExistence type="predicted"/>
<evidence type="ECO:0000313" key="1">
    <source>
        <dbReference type="EMBL" id="MWG36221.1"/>
    </source>
</evidence>
<protein>
    <submittedName>
        <fullName evidence="1">Uncharacterized protein</fullName>
    </submittedName>
</protein>
<gene>
    <name evidence="1" type="ORF">GQS65_17325</name>
</gene>
<dbReference type="RefSeq" id="WP_158205885.1">
    <property type="nucleotide sequence ID" value="NZ_WSZK01000033.1"/>
</dbReference>
<dbReference type="Proteomes" id="UP000451471">
    <property type="component" value="Unassembled WGS sequence"/>
</dbReference>
<organism evidence="1 2">
    <name type="scientific">Halomarina oriensis</name>
    <dbReference type="NCBI Taxonomy" id="671145"/>
    <lineage>
        <taxon>Archaea</taxon>
        <taxon>Methanobacteriati</taxon>
        <taxon>Methanobacteriota</taxon>
        <taxon>Stenosarchaea group</taxon>
        <taxon>Halobacteria</taxon>
        <taxon>Halobacteriales</taxon>
        <taxon>Natronomonadaceae</taxon>
        <taxon>Halomarina</taxon>
    </lineage>
</organism>
<keyword evidence="2" id="KW-1185">Reference proteome</keyword>
<comment type="caution">
    <text evidence="1">The sequence shown here is derived from an EMBL/GenBank/DDBJ whole genome shotgun (WGS) entry which is preliminary data.</text>
</comment>
<name>A0A6B0GQ79_9EURY</name>